<sequence length="121" mass="13035">MSTPLLDCSDCLLETRTSVDTTPGLCRHHSWTVLTVCWKPELVSTPFLDCVDTTASFVLTVCWKTALVSTPPLDCVDTPLDCVNTTVNCVDTTVTCVDIAVTCLSSSVNLSSVQHVPITDL</sequence>
<organism evidence="1 2">
    <name type="scientific">Colocasia esculenta</name>
    <name type="common">Wild taro</name>
    <name type="synonym">Arum esculentum</name>
    <dbReference type="NCBI Taxonomy" id="4460"/>
    <lineage>
        <taxon>Eukaryota</taxon>
        <taxon>Viridiplantae</taxon>
        <taxon>Streptophyta</taxon>
        <taxon>Embryophyta</taxon>
        <taxon>Tracheophyta</taxon>
        <taxon>Spermatophyta</taxon>
        <taxon>Magnoliopsida</taxon>
        <taxon>Liliopsida</taxon>
        <taxon>Araceae</taxon>
        <taxon>Aroideae</taxon>
        <taxon>Colocasieae</taxon>
        <taxon>Colocasia</taxon>
    </lineage>
</organism>
<proteinExistence type="predicted"/>
<evidence type="ECO:0000313" key="2">
    <source>
        <dbReference type="Proteomes" id="UP000652761"/>
    </source>
</evidence>
<dbReference type="AlphaFoldDB" id="A0A843WRD1"/>
<dbReference type="Proteomes" id="UP000652761">
    <property type="component" value="Unassembled WGS sequence"/>
</dbReference>
<evidence type="ECO:0000313" key="1">
    <source>
        <dbReference type="EMBL" id="MQM05190.1"/>
    </source>
</evidence>
<accession>A0A843WRD1</accession>
<name>A0A843WRD1_COLES</name>
<protein>
    <submittedName>
        <fullName evidence="1">Uncharacterized protein</fullName>
    </submittedName>
</protein>
<gene>
    <name evidence="1" type="ORF">Taro_037996</name>
</gene>
<reference evidence="1" key="1">
    <citation type="submission" date="2017-07" db="EMBL/GenBank/DDBJ databases">
        <title>Taro Niue Genome Assembly and Annotation.</title>
        <authorList>
            <person name="Atibalentja N."/>
            <person name="Keating K."/>
            <person name="Fields C.J."/>
        </authorList>
    </citation>
    <scope>NUCLEOTIDE SEQUENCE</scope>
    <source>
        <strain evidence="1">Niue_2</strain>
        <tissue evidence="1">Leaf</tissue>
    </source>
</reference>
<keyword evidence="2" id="KW-1185">Reference proteome</keyword>
<dbReference type="EMBL" id="NMUH01003366">
    <property type="protein sequence ID" value="MQM05190.1"/>
    <property type="molecule type" value="Genomic_DNA"/>
</dbReference>
<comment type="caution">
    <text evidence="1">The sequence shown here is derived from an EMBL/GenBank/DDBJ whole genome shotgun (WGS) entry which is preliminary data.</text>
</comment>